<dbReference type="GeneID" id="70246549"/>
<dbReference type="EMBL" id="JAJTJA010000006">
    <property type="protein sequence ID" value="KAH8697987.1"/>
    <property type="molecule type" value="Genomic_DNA"/>
</dbReference>
<dbReference type="Proteomes" id="UP001201262">
    <property type="component" value="Unassembled WGS sequence"/>
</dbReference>
<dbReference type="RefSeq" id="XP_046072688.1">
    <property type="nucleotide sequence ID" value="XM_046216262.1"/>
</dbReference>
<gene>
    <name evidence="1" type="ORF">BGW36DRAFT_379794</name>
</gene>
<keyword evidence="2" id="KW-1185">Reference proteome</keyword>
<dbReference type="AlphaFoldDB" id="A0AAD4KQE2"/>
<organism evidence="1 2">
    <name type="scientific">Talaromyces proteolyticus</name>
    <dbReference type="NCBI Taxonomy" id="1131652"/>
    <lineage>
        <taxon>Eukaryota</taxon>
        <taxon>Fungi</taxon>
        <taxon>Dikarya</taxon>
        <taxon>Ascomycota</taxon>
        <taxon>Pezizomycotina</taxon>
        <taxon>Eurotiomycetes</taxon>
        <taxon>Eurotiomycetidae</taxon>
        <taxon>Eurotiales</taxon>
        <taxon>Trichocomaceae</taxon>
        <taxon>Talaromyces</taxon>
        <taxon>Talaromyces sect. Bacilispori</taxon>
    </lineage>
</organism>
<reference evidence="1" key="1">
    <citation type="submission" date="2021-12" db="EMBL/GenBank/DDBJ databases">
        <title>Convergent genome expansion in fungi linked to evolution of root-endophyte symbiosis.</title>
        <authorList>
            <consortium name="DOE Joint Genome Institute"/>
            <person name="Ke Y.-H."/>
            <person name="Bonito G."/>
            <person name="Liao H.-L."/>
            <person name="Looney B."/>
            <person name="Rojas-Flechas A."/>
            <person name="Nash J."/>
            <person name="Hameed K."/>
            <person name="Schadt C."/>
            <person name="Martin F."/>
            <person name="Crous P.W."/>
            <person name="Miettinen O."/>
            <person name="Magnuson J.K."/>
            <person name="Labbe J."/>
            <person name="Jacobson D."/>
            <person name="Doktycz M.J."/>
            <person name="Veneault-Fourrey C."/>
            <person name="Kuo A."/>
            <person name="Mondo S."/>
            <person name="Calhoun S."/>
            <person name="Riley R."/>
            <person name="Ohm R."/>
            <person name="LaButti K."/>
            <person name="Andreopoulos B."/>
            <person name="Pangilinan J."/>
            <person name="Nolan M."/>
            <person name="Tritt A."/>
            <person name="Clum A."/>
            <person name="Lipzen A."/>
            <person name="Daum C."/>
            <person name="Barry K."/>
            <person name="Grigoriev I.V."/>
            <person name="Vilgalys R."/>
        </authorList>
    </citation>
    <scope>NUCLEOTIDE SEQUENCE</scope>
    <source>
        <strain evidence="1">PMI_201</strain>
    </source>
</reference>
<proteinExistence type="predicted"/>
<protein>
    <submittedName>
        <fullName evidence="1">Uncharacterized protein</fullName>
    </submittedName>
</protein>
<dbReference type="InterPro" id="IPR010843">
    <property type="entry name" value="Uncharacterised_AroM"/>
</dbReference>
<sequence>MIPVPMKRIGLLSVGQSDPVPDSDFQQLPRVEVVDICPLDAYTHAELLEKFSPKIGELPISSNVKSGAEILLSHSALERELQKGILEAEALRLDAIVLTCSGKFDLASSRSRIVFPGQILKEKVLQRVWCEAEKVAIIVPLDEQQGRLEKCWNARLPSEKKLNI</sequence>
<feature type="non-terminal residue" evidence="1">
    <location>
        <position position="164"/>
    </location>
</feature>
<name>A0AAD4KQE2_9EURO</name>
<dbReference type="Pfam" id="PF07302">
    <property type="entry name" value="AroM"/>
    <property type="match status" value="1"/>
</dbReference>
<accession>A0AAD4KQE2</accession>
<comment type="caution">
    <text evidence="1">The sequence shown here is derived from an EMBL/GenBank/DDBJ whole genome shotgun (WGS) entry which is preliminary data.</text>
</comment>
<evidence type="ECO:0000313" key="2">
    <source>
        <dbReference type="Proteomes" id="UP001201262"/>
    </source>
</evidence>
<evidence type="ECO:0000313" key="1">
    <source>
        <dbReference type="EMBL" id="KAH8697987.1"/>
    </source>
</evidence>